<keyword evidence="3" id="KW-1185">Reference proteome</keyword>
<gene>
    <name evidence="2" type="ORF">TO73_0697</name>
</gene>
<dbReference type="Proteomes" id="UP000058660">
    <property type="component" value="Chromosome"/>
</dbReference>
<evidence type="ECO:0000313" key="3">
    <source>
        <dbReference type="Proteomes" id="UP000058660"/>
    </source>
</evidence>
<dbReference type="RefSeq" id="WP_003048185.1">
    <property type="nucleotide sequence ID" value="NZ_CP010822.1"/>
</dbReference>
<evidence type="ECO:0000256" key="1">
    <source>
        <dbReference type="SAM" id="Coils"/>
    </source>
</evidence>
<protein>
    <recommendedName>
        <fullName evidence="4">Chromosome partition protein Smc</fullName>
    </recommendedName>
</protein>
<proteinExistence type="predicted"/>
<evidence type="ECO:0000313" key="2">
    <source>
        <dbReference type="EMBL" id="ALJ90552.1"/>
    </source>
</evidence>
<reference evidence="3" key="1">
    <citation type="journal article" date="2015" name="PLoS ONE">
        <title>Complete Genome Sequence of Thermus aquaticus Y51MC23.</title>
        <authorList>
            <person name="Brumm P.J."/>
            <person name="Monsma S."/>
            <person name="Keough B."/>
            <person name="Jasinovica S."/>
            <person name="Ferguson E."/>
            <person name="Schoenfeld T."/>
            <person name="Lodes M."/>
            <person name="Mead D.A."/>
        </authorList>
    </citation>
    <scope>NUCLEOTIDE SEQUENCE [LARGE SCALE GENOMIC DNA]</scope>
    <source>
        <strain evidence="3">BAA-2747 / Y51MC23</strain>
    </source>
</reference>
<dbReference type="EMBL" id="CP010822">
    <property type="protein sequence ID" value="ALJ90552.1"/>
    <property type="molecule type" value="Genomic_DNA"/>
</dbReference>
<keyword evidence="1" id="KW-0175">Coiled coil</keyword>
<feature type="coiled-coil region" evidence="1">
    <location>
        <begin position="12"/>
        <end position="67"/>
    </location>
</feature>
<evidence type="ECO:0008006" key="4">
    <source>
        <dbReference type="Google" id="ProtNLM"/>
    </source>
</evidence>
<accession>A0ABN4IHS2</accession>
<sequence length="117" mass="13493">MLHWDDELERRMAPLRAKVEAENRKIAELQSKLVHAEVEALRLGWYLKRMEEENRRLQEMLQAAALGQAWGGEGLDEVKEILEQAWLELVLIASPKAEPLGALIRSLEALKVWQSPR</sequence>
<name>A0ABN4IHS2_THEA5</name>
<organism evidence="2 3">
    <name type="scientific">Thermus aquaticus (strain ATCC BAA-2747 / Y51MC23)</name>
    <dbReference type="NCBI Taxonomy" id="498848"/>
    <lineage>
        <taxon>Bacteria</taxon>
        <taxon>Thermotogati</taxon>
        <taxon>Deinococcota</taxon>
        <taxon>Deinococci</taxon>
        <taxon>Thermales</taxon>
        <taxon>Thermaceae</taxon>
        <taxon>Thermus</taxon>
    </lineage>
</organism>